<evidence type="ECO:0000256" key="1">
    <source>
        <dbReference type="ARBA" id="ARBA00023002"/>
    </source>
</evidence>
<dbReference type="AlphaFoldDB" id="A0A6I5ZVP8"/>
<proteinExistence type="predicted"/>
<keyword evidence="4" id="KW-1185">Reference proteome</keyword>
<dbReference type="InterPro" id="IPR051691">
    <property type="entry name" value="Metab_Enz_Cyan_OpOx_G3PDH"/>
</dbReference>
<sequence>MNAWGVKPLLDDDIIVCRCEEVTAGEVRAAMRAGCRSLAAIRRFTRAGMGLCQGRTCTLLLRQILLDEGEADAEITPPRPRPPVRVLSMENLKPVAPAFSPVAERQQER</sequence>
<dbReference type="Gene3D" id="1.10.10.1100">
    <property type="entry name" value="BFD-like [2Fe-2S]-binding domain"/>
    <property type="match status" value="1"/>
</dbReference>
<protein>
    <submittedName>
        <fullName evidence="3">BFD-like [2Fe-2S] binding domain protein</fullName>
    </submittedName>
</protein>
<dbReference type="InterPro" id="IPR041854">
    <property type="entry name" value="BFD-like_2Fe2S-bd_dom_sf"/>
</dbReference>
<dbReference type="EMBL" id="CP046244">
    <property type="protein sequence ID" value="QGP93785.1"/>
    <property type="molecule type" value="Genomic_DNA"/>
</dbReference>
<dbReference type="GO" id="GO:0016491">
    <property type="term" value="F:oxidoreductase activity"/>
    <property type="evidence" value="ECO:0007669"/>
    <property type="project" value="UniProtKB-KW"/>
</dbReference>
<evidence type="ECO:0000259" key="2">
    <source>
        <dbReference type="Pfam" id="PF04324"/>
    </source>
</evidence>
<gene>
    <name evidence="3" type="ORF">MGLY_32080</name>
</gene>
<reference evidence="3 4" key="1">
    <citation type="submission" date="2019-11" db="EMBL/GenBank/DDBJ databases">
        <title>Genome sequence of Moorella glycerini DSM11254.</title>
        <authorList>
            <person name="Poehlein A."/>
            <person name="Boeer T."/>
            <person name="Daniel R."/>
        </authorList>
    </citation>
    <scope>NUCLEOTIDE SEQUENCE [LARGE SCALE GENOMIC DNA]</scope>
    <source>
        <strain evidence="3 4">DSM 11254</strain>
    </source>
</reference>
<name>A0A6I5ZVP8_9FIRM</name>
<dbReference type="Pfam" id="PF04324">
    <property type="entry name" value="Fer2_BFD"/>
    <property type="match status" value="1"/>
</dbReference>
<organism evidence="3 4">
    <name type="scientific">Neomoorella glycerini</name>
    <dbReference type="NCBI Taxonomy" id="55779"/>
    <lineage>
        <taxon>Bacteria</taxon>
        <taxon>Bacillati</taxon>
        <taxon>Bacillota</taxon>
        <taxon>Clostridia</taxon>
        <taxon>Neomoorellales</taxon>
        <taxon>Neomoorellaceae</taxon>
        <taxon>Neomoorella</taxon>
    </lineage>
</organism>
<dbReference type="InterPro" id="IPR007419">
    <property type="entry name" value="BFD-like_2Fe2S-bd_dom"/>
</dbReference>
<accession>A0A6I5ZVP8</accession>
<dbReference type="PANTHER" id="PTHR42949">
    <property type="entry name" value="ANAEROBIC GLYCEROL-3-PHOSPHATE DEHYDROGENASE SUBUNIT B"/>
    <property type="match status" value="1"/>
</dbReference>
<dbReference type="CDD" id="cd19946">
    <property type="entry name" value="GlpA-like_Fer2_BFD-like"/>
    <property type="match status" value="1"/>
</dbReference>
<evidence type="ECO:0000313" key="3">
    <source>
        <dbReference type="EMBL" id="QGP93785.1"/>
    </source>
</evidence>
<keyword evidence="1" id="KW-0560">Oxidoreductase</keyword>
<dbReference type="Proteomes" id="UP000425916">
    <property type="component" value="Chromosome"/>
</dbReference>
<evidence type="ECO:0000313" key="4">
    <source>
        <dbReference type="Proteomes" id="UP000425916"/>
    </source>
</evidence>
<dbReference type="PANTHER" id="PTHR42949:SF3">
    <property type="entry name" value="ANAEROBIC GLYCEROL-3-PHOSPHATE DEHYDROGENASE SUBUNIT B"/>
    <property type="match status" value="1"/>
</dbReference>
<feature type="domain" description="BFD-like [2Fe-2S]-binding" evidence="2">
    <location>
        <begin position="15"/>
        <end position="65"/>
    </location>
</feature>